<dbReference type="AlphaFoldDB" id="W3WUS2"/>
<dbReference type="GO" id="GO:0005886">
    <property type="term" value="C:plasma membrane"/>
    <property type="evidence" value="ECO:0007669"/>
    <property type="project" value="TreeGrafter"/>
</dbReference>
<accession>W3WUS2</accession>
<evidence type="ECO:0000256" key="2">
    <source>
        <dbReference type="ARBA" id="ARBA00005587"/>
    </source>
</evidence>
<dbReference type="RefSeq" id="XP_007838205.1">
    <property type="nucleotide sequence ID" value="XM_007840014.1"/>
</dbReference>
<dbReference type="InterPro" id="IPR051633">
    <property type="entry name" value="AceTr"/>
</dbReference>
<comment type="similarity">
    <text evidence="2">Belongs to the acetate uptake transporter (AceTr) (TC 2.A.96) family.</text>
</comment>
<dbReference type="Pfam" id="PF01184">
    <property type="entry name" value="Gpr1_Fun34_YaaH"/>
    <property type="match status" value="1"/>
</dbReference>
<keyword evidence="4 6" id="KW-1133">Transmembrane helix</keyword>
<dbReference type="OMA" id="WRVTVYL"/>
<dbReference type="HOGENOM" id="CLU_096902_0_0_1"/>
<dbReference type="InParanoid" id="W3WUS2"/>
<dbReference type="GO" id="GO:0015123">
    <property type="term" value="F:acetate transmembrane transporter activity"/>
    <property type="evidence" value="ECO:0007669"/>
    <property type="project" value="TreeGrafter"/>
</dbReference>
<name>W3WUS2_PESFW</name>
<feature type="transmembrane region" description="Helical" evidence="6">
    <location>
        <begin position="97"/>
        <end position="118"/>
    </location>
</feature>
<gene>
    <name evidence="7" type="ORF">PFICI_11433</name>
</gene>
<evidence type="ECO:0000256" key="5">
    <source>
        <dbReference type="ARBA" id="ARBA00023136"/>
    </source>
</evidence>
<reference evidence="8" key="1">
    <citation type="journal article" date="2015" name="BMC Genomics">
        <title>Genomic and transcriptomic analysis of the endophytic fungus Pestalotiopsis fici reveals its lifestyle and high potential for synthesis of natural products.</title>
        <authorList>
            <person name="Wang X."/>
            <person name="Zhang X."/>
            <person name="Liu L."/>
            <person name="Xiang M."/>
            <person name="Wang W."/>
            <person name="Sun X."/>
            <person name="Che Y."/>
            <person name="Guo L."/>
            <person name="Liu G."/>
            <person name="Guo L."/>
            <person name="Wang C."/>
            <person name="Yin W.B."/>
            <person name="Stadler M."/>
            <person name="Zhang X."/>
            <person name="Liu X."/>
        </authorList>
    </citation>
    <scope>NUCLEOTIDE SEQUENCE [LARGE SCALE GENOMIC DNA]</scope>
    <source>
        <strain evidence="8">W106-1 / CGMCC3.15140</strain>
    </source>
</reference>
<evidence type="ECO:0000256" key="1">
    <source>
        <dbReference type="ARBA" id="ARBA00004141"/>
    </source>
</evidence>
<dbReference type="EMBL" id="KI912116">
    <property type="protein sequence ID" value="ETS77559.1"/>
    <property type="molecule type" value="Genomic_DNA"/>
</dbReference>
<dbReference type="PANTHER" id="PTHR31123:SF1">
    <property type="entry name" value="ACCUMULATION OF DYADS PROTEIN 2-RELATED"/>
    <property type="match status" value="1"/>
</dbReference>
<feature type="transmembrane region" description="Helical" evidence="6">
    <location>
        <begin position="202"/>
        <end position="220"/>
    </location>
</feature>
<dbReference type="PANTHER" id="PTHR31123">
    <property type="entry name" value="ACCUMULATION OF DYADS PROTEIN 2-RELATED"/>
    <property type="match status" value="1"/>
</dbReference>
<evidence type="ECO:0008006" key="9">
    <source>
        <dbReference type="Google" id="ProtNLM"/>
    </source>
</evidence>
<proteinExistence type="inferred from homology"/>
<feature type="transmembrane region" description="Helical" evidence="6">
    <location>
        <begin position="153"/>
        <end position="175"/>
    </location>
</feature>
<evidence type="ECO:0000313" key="7">
    <source>
        <dbReference type="EMBL" id="ETS77559.1"/>
    </source>
</evidence>
<dbReference type="InterPro" id="IPR000791">
    <property type="entry name" value="Gpr1/Fun34/SatP-like"/>
</dbReference>
<organism evidence="7 8">
    <name type="scientific">Pestalotiopsis fici (strain W106-1 / CGMCC3.15140)</name>
    <dbReference type="NCBI Taxonomy" id="1229662"/>
    <lineage>
        <taxon>Eukaryota</taxon>
        <taxon>Fungi</taxon>
        <taxon>Dikarya</taxon>
        <taxon>Ascomycota</taxon>
        <taxon>Pezizomycotina</taxon>
        <taxon>Sordariomycetes</taxon>
        <taxon>Xylariomycetidae</taxon>
        <taxon>Amphisphaeriales</taxon>
        <taxon>Sporocadaceae</taxon>
        <taxon>Pestalotiopsis</taxon>
    </lineage>
</organism>
<comment type="subcellular location">
    <subcellularLocation>
        <location evidence="1">Membrane</location>
        <topology evidence="1">Multi-pass membrane protein</topology>
    </subcellularLocation>
</comment>
<evidence type="ECO:0000256" key="6">
    <source>
        <dbReference type="SAM" id="Phobius"/>
    </source>
</evidence>
<dbReference type="OrthoDB" id="3648309at2759"/>
<dbReference type="GeneID" id="19276446"/>
<evidence type="ECO:0000256" key="3">
    <source>
        <dbReference type="ARBA" id="ARBA00022692"/>
    </source>
</evidence>
<keyword evidence="3 6" id="KW-0812">Transmembrane</keyword>
<dbReference type="eggNOG" id="ENOG502RKPW">
    <property type="taxonomic scope" value="Eukaryota"/>
</dbReference>
<dbReference type="KEGG" id="pfy:PFICI_11433"/>
<feature type="transmembrane region" description="Helical" evidence="6">
    <location>
        <begin position="130"/>
        <end position="148"/>
    </location>
</feature>
<sequence length="267" mass="28681">MSLYGHEQDEKRRNQMLEQTPGVQIYLQPIAPPAALGLAGFAGSTWITSSYIANWWGSPDSPTIFFPFVGIFGGLAQFIAGLQGFKARDTLVTVINTMWGSFWIAIGILYAFVAAGALPPHSVHTHFPELASWFVVLCVFTWSSALAATARDVVLSVCLFSLAVGSTIACCLFAYNGGTSPDSGSGDGLSGGVTRGIKAASYFWMLSALCAWWRVTVYLIEEAYGPGHAITRFFVIGRTPMERRAPLIIPGLGEPGVKRGVPKPTPV</sequence>
<keyword evidence="8" id="KW-1185">Reference proteome</keyword>
<dbReference type="Proteomes" id="UP000030651">
    <property type="component" value="Unassembled WGS sequence"/>
</dbReference>
<evidence type="ECO:0000313" key="8">
    <source>
        <dbReference type="Proteomes" id="UP000030651"/>
    </source>
</evidence>
<protein>
    <recommendedName>
        <fullName evidence="9">Protein alcS</fullName>
    </recommendedName>
</protein>
<evidence type="ECO:0000256" key="4">
    <source>
        <dbReference type="ARBA" id="ARBA00022989"/>
    </source>
</evidence>
<feature type="transmembrane region" description="Helical" evidence="6">
    <location>
        <begin position="64"/>
        <end position="85"/>
    </location>
</feature>
<keyword evidence="5 6" id="KW-0472">Membrane</keyword>